<dbReference type="Gene3D" id="1.10.1040.10">
    <property type="entry name" value="N-(1-d-carboxylethyl)-l-norvaline Dehydrogenase, domain 2"/>
    <property type="match status" value="1"/>
</dbReference>
<dbReference type="KEGG" id="ach:Achl_1006"/>
<dbReference type="Proteomes" id="UP000002505">
    <property type="component" value="Chromosome"/>
</dbReference>
<sequence>MERLSIAALAGTGHKVALQRDQLEPGIVHLGLGAFARAHTAVFTEDAMLAADDPQWGIIGVTQRSDAVARQLTPQDGLFTVDERGEGAAPARIVSSIVEAISGRDNPDLVVERIAAPATKIVTLTITEKGYRFNPQTRNLDLDDAETIADLGGRPPRTTVGQITRGLQQRCRTGAGPVTVVSCDNLPGNGELTGTLVRNFAEALPAGESDDLLAWIAANVAFPSTMVDRMVPATTDGDLAAVERELGLRDEAAVVAEPFKQWVIEDNFAADRPRWEESGALFSNDVAAWESAKLRLLNASHSMLAYLGLAVGMETIADAVEVDAFRTACRSMMLEEALPSITLPAGMDGEQYCDEVLRRFANPALGHTTAKVGSDGSQKVGLRLLTTVRGTLDAGREPKWAALAVAAWMHHVAGAPATELNDPLAKELQAVLPEDRTADTVVPALLGFRPVVEPYLAGHETFKALLLHWYRIIDNNKASDNRLASLGNEINHG</sequence>
<dbReference type="InterPro" id="IPR036291">
    <property type="entry name" value="NAD(P)-bd_dom_sf"/>
</dbReference>
<dbReference type="SUPFAM" id="SSF51735">
    <property type="entry name" value="NAD(P)-binding Rossmann-fold domains"/>
    <property type="match status" value="1"/>
</dbReference>
<dbReference type="Pfam" id="PF01232">
    <property type="entry name" value="Mannitol_dh"/>
    <property type="match status" value="1"/>
</dbReference>
<evidence type="ECO:0000313" key="5">
    <source>
        <dbReference type="EMBL" id="ACL39000.1"/>
    </source>
</evidence>
<dbReference type="InterPro" id="IPR050988">
    <property type="entry name" value="Mannitol_DH/Oxidoreductase"/>
</dbReference>
<dbReference type="Pfam" id="PF08125">
    <property type="entry name" value="Mannitol_dh_C"/>
    <property type="match status" value="1"/>
</dbReference>
<dbReference type="SUPFAM" id="SSF48179">
    <property type="entry name" value="6-phosphogluconate dehydrogenase C-terminal domain-like"/>
    <property type="match status" value="1"/>
</dbReference>
<dbReference type="InterPro" id="IPR013118">
    <property type="entry name" value="Mannitol_DH_C"/>
</dbReference>
<keyword evidence="1" id="KW-0560">Oxidoreductase</keyword>
<accession>B8HDJ5</accession>
<reference evidence="5" key="1">
    <citation type="submission" date="2009-01" db="EMBL/GenBank/DDBJ databases">
        <title>Complete sequence of chromosome of Arthrobacter chlorophenolicus A6.</title>
        <authorList>
            <consortium name="US DOE Joint Genome Institute"/>
            <person name="Lucas S."/>
            <person name="Copeland A."/>
            <person name="Lapidus A."/>
            <person name="Glavina del Rio T."/>
            <person name="Tice H."/>
            <person name="Bruce D."/>
            <person name="Goodwin L."/>
            <person name="Pitluck S."/>
            <person name="Goltsman E."/>
            <person name="Clum A."/>
            <person name="Larimer F."/>
            <person name="Land M."/>
            <person name="Hauser L."/>
            <person name="Kyrpides N."/>
            <person name="Mikhailova N."/>
            <person name="Jansson J."/>
            <person name="Richardson P."/>
        </authorList>
    </citation>
    <scope>NUCLEOTIDE SEQUENCE [LARGE SCALE GENOMIC DNA]</scope>
    <source>
        <strain evidence="5">A6</strain>
    </source>
</reference>
<dbReference type="PANTHER" id="PTHR43362:SF1">
    <property type="entry name" value="MANNITOL DEHYDROGENASE 2-RELATED"/>
    <property type="match status" value="1"/>
</dbReference>
<keyword evidence="6" id="KW-1185">Reference proteome</keyword>
<dbReference type="STRING" id="452863.Achl_1006"/>
<dbReference type="EMBL" id="CP001341">
    <property type="protein sequence ID" value="ACL39000.1"/>
    <property type="molecule type" value="Genomic_DNA"/>
</dbReference>
<evidence type="ECO:0000259" key="3">
    <source>
        <dbReference type="Pfam" id="PF01232"/>
    </source>
</evidence>
<feature type="domain" description="Mannitol dehydrogenase C-terminal" evidence="4">
    <location>
        <begin position="285"/>
        <end position="439"/>
    </location>
</feature>
<dbReference type="HOGENOM" id="CLU_027324_0_0_11"/>
<dbReference type="eggNOG" id="COG0246">
    <property type="taxonomic scope" value="Bacteria"/>
</dbReference>
<dbReference type="Gene3D" id="3.40.50.720">
    <property type="entry name" value="NAD(P)-binding Rossmann-like Domain"/>
    <property type="match status" value="1"/>
</dbReference>
<dbReference type="InterPro" id="IPR013131">
    <property type="entry name" value="Mannitol_DH_N"/>
</dbReference>
<dbReference type="InterPro" id="IPR013328">
    <property type="entry name" value="6PGD_dom2"/>
</dbReference>
<organism evidence="5 6">
    <name type="scientific">Pseudarthrobacter chlorophenolicus (strain ATCC 700700 / DSM 12829 / CIP 107037 / JCM 12360 / KCTC 9906 / NCIMB 13794 / A6)</name>
    <name type="common">Arthrobacter chlorophenolicus</name>
    <dbReference type="NCBI Taxonomy" id="452863"/>
    <lineage>
        <taxon>Bacteria</taxon>
        <taxon>Bacillati</taxon>
        <taxon>Actinomycetota</taxon>
        <taxon>Actinomycetes</taxon>
        <taxon>Micrococcales</taxon>
        <taxon>Micrococcaceae</taxon>
        <taxon>Pseudarthrobacter</taxon>
    </lineage>
</organism>
<comment type="catalytic activity">
    <reaction evidence="2">
        <text>D-mannitol 1-phosphate + NAD(+) = beta-D-fructose 6-phosphate + NADH + H(+)</text>
        <dbReference type="Rhea" id="RHEA:19661"/>
        <dbReference type="ChEBI" id="CHEBI:15378"/>
        <dbReference type="ChEBI" id="CHEBI:57540"/>
        <dbReference type="ChEBI" id="CHEBI:57634"/>
        <dbReference type="ChEBI" id="CHEBI:57945"/>
        <dbReference type="ChEBI" id="CHEBI:61381"/>
        <dbReference type="EC" id="1.1.1.17"/>
    </reaction>
</comment>
<dbReference type="PRINTS" id="PR00084">
    <property type="entry name" value="MTLDHDRGNASE"/>
</dbReference>
<name>B8HDJ5_PSECP</name>
<dbReference type="GO" id="GO:0008926">
    <property type="term" value="F:mannitol-1-phosphate 5-dehydrogenase activity"/>
    <property type="evidence" value="ECO:0007669"/>
    <property type="project" value="UniProtKB-EC"/>
</dbReference>
<dbReference type="InterPro" id="IPR008927">
    <property type="entry name" value="6-PGluconate_DH-like_C_sf"/>
</dbReference>
<evidence type="ECO:0000256" key="1">
    <source>
        <dbReference type="ARBA" id="ARBA00023002"/>
    </source>
</evidence>
<dbReference type="InterPro" id="IPR000669">
    <property type="entry name" value="Mannitol_DH"/>
</dbReference>
<feature type="domain" description="Mannitol dehydrogenase N-terminal" evidence="3">
    <location>
        <begin position="26"/>
        <end position="276"/>
    </location>
</feature>
<evidence type="ECO:0000256" key="2">
    <source>
        <dbReference type="ARBA" id="ARBA00048615"/>
    </source>
</evidence>
<proteinExistence type="predicted"/>
<evidence type="ECO:0000313" key="6">
    <source>
        <dbReference type="Proteomes" id="UP000002505"/>
    </source>
</evidence>
<gene>
    <name evidence="5" type="ordered locus">Achl_1006</name>
</gene>
<evidence type="ECO:0000259" key="4">
    <source>
        <dbReference type="Pfam" id="PF08125"/>
    </source>
</evidence>
<dbReference type="AlphaFoldDB" id="B8HDJ5"/>
<dbReference type="PANTHER" id="PTHR43362">
    <property type="entry name" value="MANNITOL DEHYDROGENASE DSF1-RELATED"/>
    <property type="match status" value="1"/>
</dbReference>
<protein>
    <submittedName>
        <fullName evidence="5">Mannitol dehydrogenase domain protein</fullName>
    </submittedName>
</protein>